<gene>
    <name evidence="1" type="ORF">UY48_C0043G0004</name>
</gene>
<comment type="caution">
    <text evidence="1">The sequence shown here is derived from an EMBL/GenBank/DDBJ whole genome shotgun (WGS) entry which is preliminary data.</text>
</comment>
<accession>A0A0G1YV65</accession>
<evidence type="ECO:0000313" key="2">
    <source>
        <dbReference type="Proteomes" id="UP000034588"/>
    </source>
</evidence>
<dbReference type="Proteomes" id="UP000034588">
    <property type="component" value="Unassembled WGS sequence"/>
</dbReference>
<protein>
    <submittedName>
        <fullName evidence="1">Uncharacterized protein</fullName>
    </submittedName>
</protein>
<evidence type="ECO:0000313" key="1">
    <source>
        <dbReference type="EMBL" id="KKW10244.1"/>
    </source>
</evidence>
<proteinExistence type="predicted"/>
<name>A0A0G1YV65_9BACT</name>
<dbReference type="EMBL" id="LCQD01000043">
    <property type="protein sequence ID" value="KKW10244.1"/>
    <property type="molecule type" value="Genomic_DNA"/>
</dbReference>
<organism evidence="1 2">
    <name type="scientific">Candidatus Gottesmanbacteria bacterium GW2011_GWB1_49_7</name>
    <dbReference type="NCBI Taxonomy" id="1618448"/>
    <lineage>
        <taxon>Bacteria</taxon>
        <taxon>Candidatus Gottesmaniibacteriota</taxon>
    </lineage>
</organism>
<dbReference type="AlphaFoldDB" id="A0A0G1YV65"/>
<reference evidence="1 2" key="1">
    <citation type="journal article" date="2015" name="Nature">
        <title>rRNA introns, odd ribosomes, and small enigmatic genomes across a large radiation of phyla.</title>
        <authorList>
            <person name="Brown C.T."/>
            <person name="Hug L.A."/>
            <person name="Thomas B.C."/>
            <person name="Sharon I."/>
            <person name="Castelle C.J."/>
            <person name="Singh A."/>
            <person name="Wilkins M.J."/>
            <person name="Williams K.H."/>
            <person name="Banfield J.F."/>
        </authorList>
    </citation>
    <scope>NUCLEOTIDE SEQUENCE [LARGE SCALE GENOMIC DNA]</scope>
</reference>
<sequence>MEIQIDFKLCRGARLWGCFMTVCPHNEDCKRAQYGKRHKLCDFPGWINVPKDWQNCKYYQRKEI</sequence>